<keyword evidence="3" id="KW-1185">Reference proteome</keyword>
<sequence>MRNQAMTVVQTMFGAFAKGDIDGITQTVADTSTWTYHGTHEIPYAGEFVGKAGVAKFIQTIFETVDIQDFQVDQFIADGNTVVVLGSEQQKIKANGEILSQKWVQVYQVEDGLITRMDEFANTAHAEKLFTK</sequence>
<dbReference type="InterPro" id="IPR037401">
    <property type="entry name" value="SnoaL-like"/>
</dbReference>
<reference evidence="2 3" key="1">
    <citation type="submission" date="2019-09" db="EMBL/GenBank/DDBJ databases">
        <title>Genome Sequence of Larkinella sp MA1.</title>
        <authorList>
            <person name="Srinivasan S."/>
        </authorList>
    </citation>
    <scope>NUCLEOTIDE SEQUENCE [LARGE SCALE GENOMIC DNA]</scope>
    <source>
        <strain evidence="2 3">MA1</strain>
    </source>
</reference>
<dbReference type="RefSeq" id="WP_150880058.1">
    <property type="nucleotide sequence ID" value="NZ_VTWS01000006.1"/>
</dbReference>
<accession>A0A5N1JBX5</accession>
<name>A0A5N1JBX5_9BACT</name>
<dbReference type="Gene3D" id="3.10.450.50">
    <property type="match status" value="1"/>
</dbReference>
<dbReference type="Proteomes" id="UP000326344">
    <property type="component" value="Unassembled WGS sequence"/>
</dbReference>
<evidence type="ECO:0000259" key="1">
    <source>
        <dbReference type="Pfam" id="PF12680"/>
    </source>
</evidence>
<dbReference type="Pfam" id="PF12680">
    <property type="entry name" value="SnoaL_2"/>
    <property type="match status" value="1"/>
</dbReference>
<organism evidence="2 3">
    <name type="scientific">Larkinella humicola</name>
    <dbReference type="NCBI Taxonomy" id="2607654"/>
    <lineage>
        <taxon>Bacteria</taxon>
        <taxon>Pseudomonadati</taxon>
        <taxon>Bacteroidota</taxon>
        <taxon>Cytophagia</taxon>
        <taxon>Cytophagales</taxon>
        <taxon>Spirosomataceae</taxon>
        <taxon>Larkinella</taxon>
    </lineage>
</organism>
<dbReference type="InterPro" id="IPR032710">
    <property type="entry name" value="NTF2-like_dom_sf"/>
</dbReference>
<evidence type="ECO:0000313" key="3">
    <source>
        <dbReference type="Proteomes" id="UP000326344"/>
    </source>
</evidence>
<evidence type="ECO:0000313" key="2">
    <source>
        <dbReference type="EMBL" id="KAA9349243.1"/>
    </source>
</evidence>
<dbReference type="EMBL" id="VTWS01000006">
    <property type="protein sequence ID" value="KAA9349243.1"/>
    <property type="molecule type" value="Genomic_DNA"/>
</dbReference>
<dbReference type="PANTHER" id="PTHR41252:SF1">
    <property type="entry name" value="BLR2505 PROTEIN"/>
    <property type="match status" value="1"/>
</dbReference>
<gene>
    <name evidence="2" type="ORF">F0P93_22885</name>
</gene>
<dbReference type="SUPFAM" id="SSF54427">
    <property type="entry name" value="NTF2-like"/>
    <property type="match status" value="1"/>
</dbReference>
<feature type="domain" description="SnoaL-like" evidence="1">
    <location>
        <begin position="9"/>
        <end position="117"/>
    </location>
</feature>
<dbReference type="AlphaFoldDB" id="A0A5N1JBX5"/>
<protein>
    <submittedName>
        <fullName evidence="2">Nuclear transport factor 2 family protein</fullName>
    </submittedName>
</protein>
<dbReference type="PANTHER" id="PTHR41252">
    <property type="entry name" value="BLR2505 PROTEIN"/>
    <property type="match status" value="1"/>
</dbReference>
<proteinExistence type="predicted"/>
<comment type="caution">
    <text evidence="2">The sequence shown here is derived from an EMBL/GenBank/DDBJ whole genome shotgun (WGS) entry which is preliminary data.</text>
</comment>